<comment type="caution">
    <text evidence="2">The sequence shown here is derived from an EMBL/GenBank/DDBJ whole genome shotgun (WGS) entry which is preliminary data.</text>
</comment>
<keyword evidence="1" id="KW-0732">Signal</keyword>
<sequence>MKNFVLIIIAVLLYSPVEAQEKYAFFNAQLGIESYQLNTPHNLPGFNPANLFSIGASSSYQLGNKLLGLEFSYANGDTYAEATNRQVIAFSNTIFGGYLLHNGKRLKVIPSVGLAWQQIQTIYSSTNDSYNLQNAQLQLNHAIRLILKQQNNMFIGIKAGYKFGFCRSDWKDKITRQEADFNGGYNSFHLQLLVGGILDLKKR</sequence>
<evidence type="ECO:0000256" key="1">
    <source>
        <dbReference type="SAM" id="SignalP"/>
    </source>
</evidence>
<dbReference type="RefSeq" id="WP_094416404.1">
    <property type="nucleotide sequence ID" value="NZ_NOXV01000301.1"/>
</dbReference>
<dbReference type="Proteomes" id="UP000216605">
    <property type="component" value="Unassembled WGS sequence"/>
</dbReference>
<evidence type="ECO:0000313" key="2">
    <source>
        <dbReference type="EMBL" id="OYQ33132.1"/>
    </source>
</evidence>
<reference evidence="2 3" key="1">
    <citation type="submission" date="2017-07" db="EMBL/GenBank/DDBJ databases">
        <title>Flavobacterium cyanobacteriorum sp. nov., isolated from cyanobacterial aggregates in a eutrophic lake.</title>
        <authorList>
            <person name="Cai H."/>
        </authorList>
    </citation>
    <scope>NUCLEOTIDE SEQUENCE [LARGE SCALE GENOMIC DNA]</scope>
    <source>
        <strain evidence="2 3">TH021</strain>
    </source>
</reference>
<evidence type="ECO:0008006" key="4">
    <source>
        <dbReference type="Google" id="ProtNLM"/>
    </source>
</evidence>
<feature type="chain" id="PRO_5012151933" description="Outer membrane protein beta-barrel domain-containing protein" evidence="1">
    <location>
        <begin position="20"/>
        <end position="203"/>
    </location>
</feature>
<keyword evidence="3" id="KW-1185">Reference proteome</keyword>
<protein>
    <recommendedName>
        <fullName evidence="4">Outer membrane protein beta-barrel domain-containing protein</fullName>
    </recommendedName>
</protein>
<dbReference type="EMBL" id="NOXV01000301">
    <property type="protein sequence ID" value="OYQ33132.1"/>
    <property type="molecule type" value="Genomic_DNA"/>
</dbReference>
<feature type="signal peptide" evidence="1">
    <location>
        <begin position="1"/>
        <end position="19"/>
    </location>
</feature>
<evidence type="ECO:0000313" key="3">
    <source>
        <dbReference type="Proteomes" id="UP000216605"/>
    </source>
</evidence>
<gene>
    <name evidence="2" type="ORF">CHU92_13395</name>
</gene>
<accession>A0A255YV98</accession>
<organism evidence="2 3">
    <name type="scientific">Flavobacterium cyanobacteriorum</name>
    <dbReference type="NCBI Taxonomy" id="2022802"/>
    <lineage>
        <taxon>Bacteria</taxon>
        <taxon>Pseudomonadati</taxon>
        <taxon>Bacteroidota</taxon>
        <taxon>Flavobacteriia</taxon>
        <taxon>Flavobacteriales</taxon>
        <taxon>Flavobacteriaceae</taxon>
        <taxon>Flavobacterium</taxon>
    </lineage>
</organism>
<dbReference type="AlphaFoldDB" id="A0A255YV98"/>
<proteinExistence type="predicted"/>
<name>A0A255YV98_9FLAO</name>